<dbReference type="STRING" id="1077974.GOEFS_108_00070"/>
<name>H0R596_9ACTN</name>
<sequence>MAQIRRRPKKVDADDPPIALTTTSENKPVTINTTAAQGLGAGRTGMAPRGPQADLTTIGYEQTRQAARAAGRTPPSPRTFRRWKQTGRIPHRDVADLVARHAEITRLGGVDQAAATIGRSPSAVRKWQAGKTHSMLPDASARRSEQSVNQRIVESGIPSGARPRITFTASVHARWEGGDYDYRQSRSFAFGPGSPELDSMDSAAVSSLAHALASDDYDRATAIIEEHASTNYGSFGGFDDDTGFHFESISDLRITWD</sequence>
<comment type="caution">
    <text evidence="2">The sequence shown here is derived from an EMBL/GenBank/DDBJ whole genome shotgun (WGS) entry which is preliminary data.</text>
</comment>
<reference evidence="2 3" key="1">
    <citation type="submission" date="2011-12" db="EMBL/GenBank/DDBJ databases">
        <title>Whole genome shotgun sequence of Gordonia effusa NBRC 100432.</title>
        <authorList>
            <person name="Yoshida I."/>
            <person name="Takarada H."/>
            <person name="Hosoyama A."/>
            <person name="Tsuchikane K."/>
            <person name="Katsumata H."/>
            <person name="Yamazaki S."/>
            <person name="Fujita N."/>
        </authorList>
    </citation>
    <scope>NUCLEOTIDE SEQUENCE [LARGE SCALE GENOMIC DNA]</scope>
    <source>
        <strain evidence="2 3">NBRC 100432</strain>
    </source>
</reference>
<feature type="region of interest" description="Disordered" evidence="1">
    <location>
        <begin position="1"/>
        <end position="25"/>
    </location>
</feature>
<gene>
    <name evidence="2" type="ORF">GOEFS_108_00070</name>
</gene>
<evidence type="ECO:0000256" key="1">
    <source>
        <dbReference type="SAM" id="MobiDB-lite"/>
    </source>
</evidence>
<dbReference type="RefSeq" id="WP_007319582.1">
    <property type="nucleotide sequence ID" value="NZ_BAEH01000108.1"/>
</dbReference>
<proteinExistence type="predicted"/>
<keyword evidence="3" id="KW-1185">Reference proteome</keyword>
<dbReference type="EMBL" id="BAEH01000108">
    <property type="protein sequence ID" value="GAB20247.1"/>
    <property type="molecule type" value="Genomic_DNA"/>
</dbReference>
<accession>H0R596</accession>
<dbReference type="Proteomes" id="UP000035034">
    <property type="component" value="Unassembled WGS sequence"/>
</dbReference>
<evidence type="ECO:0000313" key="2">
    <source>
        <dbReference type="EMBL" id="GAB20247.1"/>
    </source>
</evidence>
<organism evidence="2 3">
    <name type="scientific">Gordonia effusa NBRC 100432</name>
    <dbReference type="NCBI Taxonomy" id="1077974"/>
    <lineage>
        <taxon>Bacteria</taxon>
        <taxon>Bacillati</taxon>
        <taxon>Actinomycetota</taxon>
        <taxon>Actinomycetes</taxon>
        <taxon>Mycobacteriales</taxon>
        <taxon>Gordoniaceae</taxon>
        <taxon>Gordonia</taxon>
    </lineage>
</organism>
<dbReference type="OrthoDB" id="4473875at2"/>
<evidence type="ECO:0000313" key="3">
    <source>
        <dbReference type="Proteomes" id="UP000035034"/>
    </source>
</evidence>
<protein>
    <submittedName>
        <fullName evidence="2">Uncharacterized protein</fullName>
    </submittedName>
</protein>
<dbReference type="AlphaFoldDB" id="H0R596"/>